<keyword evidence="1" id="KW-0808">Transferase</keyword>
<dbReference type="SUPFAM" id="SSF55729">
    <property type="entry name" value="Acyl-CoA N-acyltransferases (Nat)"/>
    <property type="match status" value="1"/>
</dbReference>
<gene>
    <name evidence="4" type="ORF">GCM10022381_14910</name>
</gene>
<dbReference type="Gene3D" id="3.40.630.30">
    <property type="match status" value="1"/>
</dbReference>
<dbReference type="Pfam" id="PF00583">
    <property type="entry name" value="Acetyltransf_1"/>
    <property type="match status" value="1"/>
</dbReference>
<sequence>MQISGLIPAHCDDAAALWHRAGLTRPWNSPEGDFRRALDGETSTILGGFDDGCLIGTVMVGHDGHRGWVYYLAVDEARRGQGLGVQLMAAAEDWLREQGAVKVQLMVRSTNEAVVGFYDRLGYEDADVTVRAKWLV</sequence>
<evidence type="ECO:0000313" key="5">
    <source>
        <dbReference type="Proteomes" id="UP001501803"/>
    </source>
</evidence>
<dbReference type="Proteomes" id="UP001501803">
    <property type="component" value="Unassembled WGS sequence"/>
</dbReference>
<reference evidence="5" key="1">
    <citation type="journal article" date="2019" name="Int. J. Syst. Evol. Microbiol.">
        <title>The Global Catalogue of Microorganisms (GCM) 10K type strain sequencing project: providing services to taxonomists for standard genome sequencing and annotation.</title>
        <authorList>
            <consortium name="The Broad Institute Genomics Platform"/>
            <consortium name="The Broad Institute Genome Sequencing Center for Infectious Disease"/>
            <person name="Wu L."/>
            <person name="Ma J."/>
        </authorList>
    </citation>
    <scope>NUCLEOTIDE SEQUENCE [LARGE SCALE GENOMIC DNA]</scope>
    <source>
        <strain evidence="5">JCM 17021</strain>
    </source>
</reference>
<dbReference type="RefSeq" id="WP_345064084.1">
    <property type="nucleotide sequence ID" value="NZ_BAABCN010000002.1"/>
</dbReference>
<dbReference type="NCBIfam" id="NF002959">
    <property type="entry name" value="PRK03624.1"/>
    <property type="match status" value="1"/>
</dbReference>
<dbReference type="InterPro" id="IPR000182">
    <property type="entry name" value="GNAT_dom"/>
</dbReference>
<dbReference type="PROSITE" id="PS51186">
    <property type="entry name" value="GNAT"/>
    <property type="match status" value="1"/>
</dbReference>
<evidence type="ECO:0000313" key="4">
    <source>
        <dbReference type="EMBL" id="GAA3872903.1"/>
    </source>
</evidence>
<dbReference type="InterPro" id="IPR050832">
    <property type="entry name" value="Bact_Acetyltransf"/>
</dbReference>
<dbReference type="CDD" id="cd04301">
    <property type="entry name" value="NAT_SF"/>
    <property type="match status" value="1"/>
</dbReference>
<name>A0ABP7KE59_9MICO</name>
<keyword evidence="2" id="KW-0012">Acyltransferase</keyword>
<evidence type="ECO:0000256" key="2">
    <source>
        <dbReference type="ARBA" id="ARBA00023315"/>
    </source>
</evidence>
<organism evidence="4 5">
    <name type="scientific">Leifsonia kafniensis</name>
    <dbReference type="NCBI Taxonomy" id="475957"/>
    <lineage>
        <taxon>Bacteria</taxon>
        <taxon>Bacillati</taxon>
        <taxon>Actinomycetota</taxon>
        <taxon>Actinomycetes</taxon>
        <taxon>Micrococcales</taxon>
        <taxon>Microbacteriaceae</taxon>
        <taxon>Leifsonia</taxon>
    </lineage>
</organism>
<evidence type="ECO:0000256" key="1">
    <source>
        <dbReference type="ARBA" id="ARBA00022679"/>
    </source>
</evidence>
<protein>
    <submittedName>
        <fullName evidence="4">GNAT family acetyltransferase</fullName>
    </submittedName>
</protein>
<dbReference type="PANTHER" id="PTHR43877">
    <property type="entry name" value="AMINOALKYLPHOSPHONATE N-ACETYLTRANSFERASE-RELATED-RELATED"/>
    <property type="match status" value="1"/>
</dbReference>
<feature type="domain" description="N-acetyltransferase" evidence="3">
    <location>
        <begin position="1"/>
        <end position="136"/>
    </location>
</feature>
<dbReference type="InterPro" id="IPR016181">
    <property type="entry name" value="Acyl_CoA_acyltransferase"/>
</dbReference>
<comment type="caution">
    <text evidence="4">The sequence shown here is derived from an EMBL/GenBank/DDBJ whole genome shotgun (WGS) entry which is preliminary data.</text>
</comment>
<keyword evidence="5" id="KW-1185">Reference proteome</keyword>
<dbReference type="EMBL" id="BAABCN010000002">
    <property type="protein sequence ID" value="GAA3872903.1"/>
    <property type="molecule type" value="Genomic_DNA"/>
</dbReference>
<proteinExistence type="predicted"/>
<evidence type="ECO:0000259" key="3">
    <source>
        <dbReference type="PROSITE" id="PS51186"/>
    </source>
</evidence>
<accession>A0ABP7KE59</accession>
<dbReference type="PANTHER" id="PTHR43877:SF2">
    <property type="entry name" value="AMINOALKYLPHOSPHONATE N-ACETYLTRANSFERASE-RELATED"/>
    <property type="match status" value="1"/>
</dbReference>